<feature type="coiled-coil region" evidence="1">
    <location>
        <begin position="160"/>
        <end position="187"/>
    </location>
</feature>
<keyword evidence="1" id="KW-0175">Coiled coil</keyword>
<keyword evidence="3" id="KW-1185">Reference proteome</keyword>
<name>A0AA39TJ33_9AGAR</name>
<dbReference type="Proteomes" id="UP001175227">
    <property type="component" value="Unassembled WGS sequence"/>
</dbReference>
<proteinExistence type="predicted"/>
<accession>A0AA39TJ33</accession>
<reference evidence="2" key="1">
    <citation type="submission" date="2023-06" db="EMBL/GenBank/DDBJ databases">
        <authorList>
            <consortium name="Lawrence Berkeley National Laboratory"/>
            <person name="Ahrendt S."/>
            <person name="Sahu N."/>
            <person name="Indic B."/>
            <person name="Wong-Bajracharya J."/>
            <person name="Merenyi Z."/>
            <person name="Ke H.-M."/>
            <person name="Monk M."/>
            <person name="Kocsube S."/>
            <person name="Drula E."/>
            <person name="Lipzen A."/>
            <person name="Balint B."/>
            <person name="Henrissat B."/>
            <person name="Andreopoulos B."/>
            <person name="Martin F.M."/>
            <person name="Harder C.B."/>
            <person name="Rigling D."/>
            <person name="Ford K.L."/>
            <person name="Foster G.D."/>
            <person name="Pangilinan J."/>
            <person name="Papanicolaou A."/>
            <person name="Barry K."/>
            <person name="LaButti K."/>
            <person name="Viragh M."/>
            <person name="Koriabine M."/>
            <person name="Yan M."/>
            <person name="Riley R."/>
            <person name="Champramary S."/>
            <person name="Plett K.L."/>
            <person name="Tsai I.J."/>
            <person name="Slot J."/>
            <person name="Sipos G."/>
            <person name="Plett J."/>
            <person name="Nagy L.G."/>
            <person name="Grigoriev I.V."/>
        </authorList>
    </citation>
    <scope>NUCLEOTIDE SEQUENCE</scope>
    <source>
        <strain evidence="2">ICMP 16352</strain>
    </source>
</reference>
<dbReference type="AlphaFoldDB" id="A0AA39TJ33"/>
<protein>
    <submittedName>
        <fullName evidence="2">Uncharacterized protein</fullName>
    </submittedName>
</protein>
<evidence type="ECO:0000256" key="1">
    <source>
        <dbReference type="SAM" id="Coils"/>
    </source>
</evidence>
<dbReference type="EMBL" id="JAUEPR010000001">
    <property type="protein sequence ID" value="KAK0491351.1"/>
    <property type="molecule type" value="Genomic_DNA"/>
</dbReference>
<gene>
    <name evidence="2" type="ORF">IW261DRAFT_1602057</name>
</gene>
<evidence type="ECO:0000313" key="3">
    <source>
        <dbReference type="Proteomes" id="UP001175227"/>
    </source>
</evidence>
<organism evidence="2 3">
    <name type="scientific">Armillaria novae-zelandiae</name>
    <dbReference type="NCBI Taxonomy" id="153914"/>
    <lineage>
        <taxon>Eukaryota</taxon>
        <taxon>Fungi</taxon>
        <taxon>Dikarya</taxon>
        <taxon>Basidiomycota</taxon>
        <taxon>Agaricomycotina</taxon>
        <taxon>Agaricomycetes</taxon>
        <taxon>Agaricomycetidae</taxon>
        <taxon>Agaricales</taxon>
        <taxon>Marasmiineae</taxon>
        <taxon>Physalacriaceae</taxon>
        <taxon>Armillaria</taxon>
    </lineage>
</organism>
<evidence type="ECO:0000313" key="2">
    <source>
        <dbReference type="EMBL" id="KAK0491351.1"/>
    </source>
</evidence>
<comment type="caution">
    <text evidence="2">The sequence shown here is derived from an EMBL/GenBank/DDBJ whole genome shotgun (WGS) entry which is preliminary data.</text>
</comment>
<sequence length="388" mass="44266">MLNSPGIRIRAHLTQLEAELRALQELDPSATPGTLKKRDELITEIQKRMSQMSAMNIIARRPPNDSVPDPQADDDINIAAEVDPSIVRFESLLPKFDRTKFPPFTAQDFRQRLVMPDSGARIAIEDRALERIIRGYTDSGSNWHDVLSPMVENHDEWEVIGESTQAMRKIEDEVERIEAMEEFLDARVAVGSSQMFVDWVMRGIETVRYVKIWDGAPGERKWKIDYLKKTFKANNGQLVGNLFLVMEAGDEKAKAQAKKTYQAKLDSHRKRHYRTIENRRPLALLYDHFGAAVFLEPTWDVMDKGQKRARSSTFGGLLVHMPDNLPKEDGISIPAKRSEAARNALVEIVGIFAPALVDYVEDFLDDYLPVHYGTQQEEEEEEANDDLE</sequence>